<dbReference type="AlphaFoldDB" id="A0A8T0GM38"/>
<dbReference type="EMBL" id="CM026431">
    <property type="protein sequence ID" value="KAG0559637.1"/>
    <property type="molecule type" value="Genomic_DNA"/>
</dbReference>
<comment type="caution">
    <text evidence="2">The sequence shown here is derived from an EMBL/GenBank/DDBJ whole genome shotgun (WGS) entry which is preliminary data.</text>
</comment>
<reference evidence="2" key="1">
    <citation type="submission" date="2020-06" db="EMBL/GenBank/DDBJ databases">
        <title>WGS assembly of Ceratodon purpureus strain R40.</title>
        <authorList>
            <person name="Carey S.B."/>
            <person name="Jenkins J."/>
            <person name="Shu S."/>
            <person name="Lovell J.T."/>
            <person name="Sreedasyam A."/>
            <person name="Maumus F."/>
            <person name="Tiley G.P."/>
            <person name="Fernandez-Pozo N."/>
            <person name="Barry K."/>
            <person name="Chen C."/>
            <person name="Wang M."/>
            <person name="Lipzen A."/>
            <person name="Daum C."/>
            <person name="Saski C.A."/>
            <person name="Payton A.C."/>
            <person name="Mcbreen J.C."/>
            <person name="Conrad R.E."/>
            <person name="Kollar L.M."/>
            <person name="Olsson S."/>
            <person name="Huttunen S."/>
            <person name="Landis J.B."/>
            <person name="Wickett N.J."/>
            <person name="Johnson M.G."/>
            <person name="Rensing S.A."/>
            <person name="Grimwood J."/>
            <person name="Schmutz J."/>
            <person name="Mcdaniel S.F."/>
        </authorList>
    </citation>
    <scope>NUCLEOTIDE SEQUENCE</scope>
    <source>
        <strain evidence="2">R40</strain>
    </source>
</reference>
<protein>
    <submittedName>
        <fullName evidence="2">Uncharacterized protein</fullName>
    </submittedName>
</protein>
<dbReference type="Proteomes" id="UP000822688">
    <property type="component" value="Chromosome 10"/>
</dbReference>
<organism evidence="2 3">
    <name type="scientific">Ceratodon purpureus</name>
    <name type="common">Fire moss</name>
    <name type="synonym">Dicranum purpureum</name>
    <dbReference type="NCBI Taxonomy" id="3225"/>
    <lineage>
        <taxon>Eukaryota</taxon>
        <taxon>Viridiplantae</taxon>
        <taxon>Streptophyta</taxon>
        <taxon>Embryophyta</taxon>
        <taxon>Bryophyta</taxon>
        <taxon>Bryophytina</taxon>
        <taxon>Bryopsida</taxon>
        <taxon>Dicranidae</taxon>
        <taxon>Pseudoditrichales</taxon>
        <taxon>Ditrichaceae</taxon>
        <taxon>Ceratodon</taxon>
    </lineage>
</organism>
<gene>
    <name evidence="2" type="ORF">KC19_10G120500</name>
</gene>
<feature type="chain" id="PRO_5035745896" evidence="1">
    <location>
        <begin position="25"/>
        <end position="68"/>
    </location>
</feature>
<proteinExistence type="predicted"/>
<evidence type="ECO:0000256" key="1">
    <source>
        <dbReference type="SAM" id="SignalP"/>
    </source>
</evidence>
<keyword evidence="1" id="KW-0732">Signal</keyword>
<feature type="signal peptide" evidence="1">
    <location>
        <begin position="1"/>
        <end position="24"/>
    </location>
</feature>
<name>A0A8T0GM38_CERPU</name>
<evidence type="ECO:0000313" key="3">
    <source>
        <dbReference type="Proteomes" id="UP000822688"/>
    </source>
</evidence>
<keyword evidence="3" id="KW-1185">Reference proteome</keyword>
<evidence type="ECO:0000313" key="2">
    <source>
        <dbReference type="EMBL" id="KAG0559637.1"/>
    </source>
</evidence>
<sequence>MFVPWATLCLCWGLVSILSPYCTGSQFSGSCVRQYFETPEHVGLKKSKPVPCLKEGRSSLFVAAKTGA</sequence>
<accession>A0A8T0GM38</accession>